<protein>
    <recommendedName>
        <fullName evidence="6">Peptidase M14 domain-containing protein</fullName>
    </recommendedName>
</protein>
<dbReference type="PROSITE" id="PS52035">
    <property type="entry name" value="PEPTIDASE_M14"/>
    <property type="match status" value="1"/>
</dbReference>
<dbReference type="CDD" id="cd06234">
    <property type="entry name" value="M14_PaCCP-like"/>
    <property type="match status" value="1"/>
</dbReference>
<dbReference type="Gene3D" id="2.60.40.3120">
    <property type="match status" value="1"/>
</dbReference>
<dbReference type="EMBL" id="HBGA01032701">
    <property type="protein sequence ID" value="CAD9000663.1"/>
    <property type="molecule type" value="Transcribed_RNA"/>
</dbReference>
<dbReference type="Pfam" id="PF00246">
    <property type="entry name" value="Peptidase_M14"/>
    <property type="match status" value="1"/>
</dbReference>
<evidence type="ECO:0000313" key="7">
    <source>
        <dbReference type="EMBL" id="CAD9000663.1"/>
    </source>
</evidence>
<feature type="region of interest" description="Disordered" evidence="4">
    <location>
        <begin position="51"/>
        <end position="74"/>
    </location>
</feature>
<feature type="compositionally biased region" description="Polar residues" evidence="4">
    <location>
        <begin position="59"/>
        <end position="74"/>
    </location>
</feature>
<dbReference type="InterPro" id="IPR050821">
    <property type="entry name" value="Cytosolic_carboxypeptidase"/>
</dbReference>
<accession>A0A6U7VHS5</accession>
<organism evidence="8">
    <name type="scientific">Eutreptiella gymnastica</name>
    <dbReference type="NCBI Taxonomy" id="73025"/>
    <lineage>
        <taxon>Eukaryota</taxon>
        <taxon>Discoba</taxon>
        <taxon>Euglenozoa</taxon>
        <taxon>Euglenida</taxon>
        <taxon>Spirocuta</taxon>
        <taxon>Euglenophyceae</taxon>
        <taxon>Eutreptiales</taxon>
        <taxon>Eutreptiaceae</taxon>
        <taxon>Eutreptiella</taxon>
    </lineage>
</organism>
<keyword evidence="5" id="KW-0812">Transmembrane</keyword>
<evidence type="ECO:0000256" key="2">
    <source>
        <dbReference type="ARBA" id="ARBA00005988"/>
    </source>
</evidence>
<feature type="transmembrane region" description="Helical" evidence="5">
    <location>
        <begin position="20"/>
        <end position="38"/>
    </location>
</feature>
<dbReference type="AlphaFoldDB" id="A0A6U7VHS5"/>
<name>A0A6U7VHS5_9EUGL</name>
<feature type="transmembrane region" description="Helical" evidence="5">
    <location>
        <begin position="115"/>
        <end position="137"/>
    </location>
</feature>
<evidence type="ECO:0000256" key="4">
    <source>
        <dbReference type="SAM" id="MobiDB-lite"/>
    </source>
</evidence>
<dbReference type="Pfam" id="PF18027">
    <property type="entry name" value="Pepdidase_M14_N"/>
    <property type="match status" value="1"/>
</dbReference>
<evidence type="ECO:0000313" key="8">
    <source>
        <dbReference type="EMBL" id="CAD9000664.1"/>
    </source>
</evidence>
<dbReference type="Gene3D" id="3.40.630.10">
    <property type="entry name" value="Zn peptidases"/>
    <property type="match status" value="1"/>
</dbReference>
<evidence type="ECO:0000256" key="3">
    <source>
        <dbReference type="PROSITE-ProRule" id="PRU01379"/>
    </source>
</evidence>
<dbReference type="GO" id="GO:0006508">
    <property type="term" value="P:proteolysis"/>
    <property type="evidence" value="ECO:0007669"/>
    <property type="project" value="InterPro"/>
</dbReference>
<feature type="domain" description="Peptidase M14" evidence="6">
    <location>
        <begin position="288"/>
        <end position="551"/>
    </location>
</feature>
<keyword evidence="5" id="KW-1133">Transmembrane helix</keyword>
<keyword evidence="5" id="KW-0472">Membrane</keyword>
<feature type="active site" description="Proton donor/acceptor" evidence="3">
    <location>
        <position position="515"/>
    </location>
</feature>
<comment type="cofactor">
    <cofactor evidence="1">
        <name>Zn(2+)</name>
        <dbReference type="ChEBI" id="CHEBI:29105"/>
    </cofactor>
</comment>
<evidence type="ECO:0000256" key="5">
    <source>
        <dbReference type="SAM" id="Phobius"/>
    </source>
</evidence>
<dbReference type="InterPro" id="IPR040626">
    <property type="entry name" value="Pepdidase_M14_N"/>
</dbReference>
<proteinExistence type="inferred from homology"/>
<sequence length="556" mass="61186">MPTTECTALAHSQGPSLTRWQLLGAVTLATLSICTLAASAPKMSRMLHTPAASKHIPVKSTQSRPISLAPSGTQRRSSLEHIVTSIPLVRHAHAEQQTSWETQQRRATSEIQASLTWALFMGAGSLALALTGMRTLWAGSPSPMHQMAMAATVSTRDVKVAPPKEYIPGTVHISDSFDAGNIICEETSVDAVRLRIKPDPYTAGTDNCHHMQWFYFRASNVKGRKVKYDIVNAGDASYKSAWPGYNTCASYDRRAWFRVRDTEFSEETGSLSWSLDAEHETVWFAYFAPYSYEQHQELIARVAASPLARLVVLGDTLDGRPLEMLTMGTGPRKVWIVARQHPGESMAEWLAQGVLDKLFDDSAESQVLMSAATFYIIPNINPDGSVRGHLRTNASGANLNREWASTGDYMAPTLERSPEVYHTLRALDALGCDCYVDVHGDEEIAANFFADNAGIPGYSTRQDKLHKDFLAAMMAASDEFQTELGYGSDEPNMANMAICQNQIAARFDCLAVTLEMPFKDNLNKPDLIHGWSPERSMRLGHSLLSAIGTMLPALRG</sequence>
<dbReference type="PANTHER" id="PTHR12756:SF11">
    <property type="entry name" value="CYTOSOLIC CARBOXYPEPTIDASE 1"/>
    <property type="match status" value="1"/>
</dbReference>
<dbReference type="GO" id="GO:0004181">
    <property type="term" value="F:metallocarboxypeptidase activity"/>
    <property type="evidence" value="ECO:0007669"/>
    <property type="project" value="InterPro"/>
</dbReference>
<dbReference type="InterPro" id="IPR000834">
    <property type="entry name" value="Peptidase_M14"/>
</dbReference>
<dbReference type="SUPFAM" id="SSF53187">
    <property type="entry name" value="Zn-dependent exopeptidases"/>
    <property type="match status" value="1"/>
</dbReference>
<dbReference type="GO" id="GO:0008270">
    <property type="term" value="F:zinc ion binding"/>
    <property type="evidence" value="ECO:0007669"/>
    <property type="project" value="InterPro"/>
</dbReference>
<gene>
    <name evidence="7" type="ORF">EGYM00392_LOCUS11736</name>
    <name evidence="8" type="ORF">EGYM00392_LOCUS11737</name>
</gene>
<evidence type="ECO:0000259" key="6">
    <source>
        <dbReference type="PROSITE" id="PS52035"/>
    </source>
</evidence>
<comment type="similarity">
    <text evidence="2 3">Belongs to the peptidase M14 family.</text>
</comment>
<dbReference type="EMBL" id="HBGA01032702">
    <property type="protein sequence ID" value="CAD9000664.1"/>
    <property type="molecule type" value="Transcribed_RNA"/>
</dbReference>
<evidence type="ECO:0000256" key="1">
    <source>
        <dbReference type="ARBA" id="ARBA00001947"/>
    </source>
</evidence>
<dbReference type="PANTHER" id="PTHR12756">
    <property type="entry name" value="CYTOSOLIC CARBOXYPEPTIDASE"/>
    <property type="match status" value="1"/>
</dbReference>
<reference evidence="8" key="1">
    <citation type="submission" date="2021-01" db="EMBL/GenBank/DDBJ databases">
        <authorList>
            <person name="Corre E."/>
            <person name="Pelletier E."/>
            <person name="Niang G."/>
            <person name="Scheremetjew M."/>
            <person name="Finn R."/>
            <person name="Kale V."/>
            <person name="Holt S."/>
            <person name="Cochrane G."/>
            <person name="Meng A."/>
            <person name="Brown T."/>
            <person name="Cohen L."/>
        </authorList>
    </citation>
    <scope>NUCLEOTIDE SEQUENCE</scope>
    <source>
        <strain evidence="8">NIES-381</strain>
    </source>
</reference>